<dbReference type="GO" id="GO:0007155">
    <property type="term" value="P:cell adhesion"/>
    <property type="evidence" value="ECO:0007669"/>
    <property type="project" value="TreeGrafter"/>
</dbReference>
<dbReference type="CDD" id="cd11304">
    <property type="entry name" value="Cadherin_repeat"/>
    <property type="match status" value="1"/>
</dbReference>
<dbReference type="InterPro" id="IPR050174">
    <property type="entry name" value="Protocadherin/Cadherin-CA"/>
</dbReference>
<feature type="domain" description="Cadherin N-terminal" evidence="4">
    <location>
        <begin position="28"/>
        <end position="107"/>
    </location>
</feature>
<dbReference type="Pfam" id="PF08266">
    <property type="entry name" value="Cadherin_2"/>
    <property type="match status" value="1"/>
</dbReference>
<keyword evidence="3" id="KW-0325">Glycoprotein</keyword>
<dbReference type="InterPro" id="IPR013164">
    <property type="entry name" value="Cadherin_N"/>
</dbReference>
<evidence type="ECO:0000256" key="2">
    <source>
        <dbReference type="ARBA" id="ARBA00023136"/>
    </source>
</evidence>
<reference evidence="5" key="1">
    <citation type="submission" date="2025-08" db="UniProtKB">
        <authorList>
            <consortium name="Ensembl"/>
        </authorList>
    </citation>
    <scope>IDENTIFICATION</scope>
</reference>
<dbReference type="GO" id="GO:0005509">
    <property type="term" value="F:calcium ion binding"/>
    <property type="evidence" value="ECO:0007669"/>
    <property type="project" value="InterPro"/>
</dbReference>
<evidence type="ECO:0000256" key="1">
    <source>
        <dbReference type="ARBA" id="ARBA00004370"/>
    </source>
</evidence>
<keyword evidence="2" id="KW-0472">Membrane</keyword>
<accession>A0A8C1I8G5</accession>
<proteinExistence type="predicted"/>
<sequence length="114" mass="13107">MALTEGHILNVWIFFSVFLRFGIFTDGQIVYSITEEVNSGTAVGNLSKDFNLNLQDIERRGFQIVSETNRKYFDLNVKTGILLVKDIIDREDICEQNVKCSLPLEYYLNISSTF</sequence>
<comment type="subcellular location">
    <subcellularLocation>
        <location evidence="1">Membrane</location>
    </subcellularLocation>
</comment>
<dbReference type="AlphaFoldDB" id="A0A8C1I8G5"/>
<dbReference type="Proteomes" id="UP000694427">
    <property type="component" value="Unplaced"/>
</dbReference>
<dbReference type="PANTHER" id="PTHR24028">
    <property type="entry name" value="CADHERIN-87A"/>
    <property type="match status" value="1"/>
</dbReference>
<dbReference type="Gene3D" id="2.60.40.60">
    <property type="entry name" value="Cadherins"/>
    <property type="match status" value="1"/>
</dbReference>
<evidence type="ECO:0000256" key="3">
    <source>
        <dbReference type="ARBA" id="ARBA00023180"/>
    </source>
</evidence>
<reference evidence="5" key="2">
    <citation type="submission" date="2025-09" db="UniProtKB">
        <authorList>
            <consortium name="Ensembl"/>
        </authorList>
    </citation>
    <scope>IDENTIFICATION</scope>
</reference>
<dbReference type="PANTHER" id="PTHR24028:SF32">
    <property type="entry name" value="CADHERIN-RELATED NEURONAL RECEPTOR VARIABLE 10-RELATED"/>
    <property type="match status" value="1"/>
</dbReference>
<dbReference type="Ensembl" id="ENSCCRT00010007395.1">
    <property type="protein sequence ID" value="ENSCCRP00010006842.1"/>
    <property type="gene ID" value="ENSCCRG00010002858.1"/>
</dbReference>
<keyword evidence="6" id="KW-1185">Reference proteome</keyword>
<evidence type="ECO:0000259" key="4">
    <source>
        <dbReference type="Pfam" id="PF08266"/>
    </source>
</evidence>
<dbReference type="GO" id="GO:0005886">
    <property type="term" value="C:plasma membrane"/>
    <property type="evidence" value="ECO:0007669"/>
    <property type="project" value="TreeGrafter"/>
</dbReference>
<organism evidence="5 6">
    <name type="scientific">Cyprinus carpio</name>
    <name type="common">Common carp</name>
    <dbReference type="NCBI Taxonomy" id="7962"/>
    <lineage>
        <taxon>Eukaryota</taxon>
        <taxon>Metazoa</taxon>
        <taxon>Chordata</taxon>
        <taxon>Craniata</taxon>
        <taxon>Vertebrata</taxon>
        <taxon>Euteleostomi</taxon>
        <taxon>Actinopterygii</taxon>
        <taxon>Neopterygii</taxon>
        <taxon>Teleostei</taxon>
        <taxon>Ostariophysi</taxon>
        <taxon>Cypriniformes</taxon>
        <taxon>Cyprinidae</taxon>
        <taxon>Cyprininae</taxon>
        <taxon>Cyprinus</taxon>
    </lineage>
</organism>
<evidence type="ECO:0000313" key="5">
    <source>
        <dbReference type="Ensembl" id="ENSCCRP00010006842.1"/>
    </source>
</evidence>
<dbReference type="SUPFAM" id="SSF49313">
    <property type="entry name" value="Cadherin-like"/>
    <property type="match status" value="1"/>
</dbReference>
<name>A0A8C1I8G5_CYPCA</name>
<evidence type="ECO:0000313" key="6">
    <source>
        <dbReference type="Proteomes" id="UP000694427"/>
    </source>
</evidence>
<protein>
    <recommendedName>
        <fullName evidence="4">Cadherin N-terminal domain-containing protein</fullName>
    </recommendedName>
</protein>
<dbReference type="InterPro" id="IPR015919">
    <property type="entry name" value="Cadherin-like_sf"/>
</dbReference>